<evidence type="ECO:0000256" key="4">
    <source>
        <dbReference type="ARBA" id="ARBA00022503"/>
    </source>
</evidence>
<name>A0A0A6VC47_9BACI</name>
<feature type="binding site" evidence="10">
    <location>
        <position position="124"/>
    </location>
    <ligand>
        <name>Mn(2+)</name>
        <dbReference type="ChEBI" id="CHEBI:29035"/>
        <label>2</label>
    </ligand>
</feature>
<dbReference type="GO" id="GO:0000050">
    <property type="term" value="P:urea cycle"/>
    <property type="evidence" value="ECO:0007669"/>
    <property type="project" value="UniProtKB-UniPathway"/>
</dbReference>
<feature type="binding site" evidence="10">
    <location>
        <position position="228"/>
    </location>
    <ligand>
        <name>Mn(2+)</name>
        <dbReference type="ChEBI" id="CHEBI:29035"/>
        <label>1</label>
    </ligand>
</feature>
<keyword evidence="4 13" id="KW-0056">Arginine metabolism</keyword>
<dbReference type="GO" id="GO:0006525">
    <property type="term" value="P:arginine metabolic process"/>
    <property type="evidence" value="ECO:0007669"/>
    <property type="project" value="UniProtKB-KW"/>
</dbReference>
<dbReference type="InterPro" id="IPR020855">
    <property type="entry name" value="Ureohydrolase_Mn_BS"/>
</dbReference>
<dbReference type="STRING" id="363870.NG54_11280"/>
<feature type="binding site" evidence="10">
    <location>
        <position position="122"/>
    </location>
    <ligand>
        <name>Mn(2+)</name>
        <dbReference type="ChEBI" id="CHEBI:29035"/>
        <label>1</label>
    </ligand>
</feature>
<evidence type="ECO:0000256" key="10">
    <source>
        <dbReference type="PIRSR" id="PIRSR036979-1"/>
    </source>
</evidence>
<dbReference type="InterPro" id="IPR014033">
    <property type="entry name" value="Arginase"/>
</dbReference>
<comment type="similarity">
    <text evidence="11 12">Belongs to the arginase family.</text>
</comment>
<dbReference type="GO" id="GO:0030145">
    <property type="term" value="F:manganese ion binding"/>
    <property type="evidence" value="ECO:0007669"/>
    <property type="project" value="TreeGrafter"/>
</dbReference>
<dbReference type="PRINTS" id="PR00116">
    <property type="entry name" value="ARGINASE"/>
</dbReference>
<feature type="binding site" evidence="10">
    <location>
        <position position="99"/>
    </location>
    <ligand>
        <name>Mn(2+)</name>
        <dbReference type="ChEBI" id="CHEBI:29035"/>
        <label>1</label>
    </ligand>
</feature>
<evidence type="ECO:0000256" key="11">
    <source>
        <dbReference type="PROSITE-ProRule" id="PRU00742"/>
    </source>
</evidence>
<comment type="catalytic activity">
    <reaction evidence="8 13">
        <text>L-arginine + H2O = urea + L-ornithine</text>
        <dbReference type="Rhea" id="RHEA:20569"/>
        <dbReference type="ChEBI" id="CHEBI:15377"/>
        <dbReference type="ChEBI" id="CHEBI:16199"/>
        <dbReference type="ChEBI" id="CHEBI:32682"/>
        <dbReference type="ChEBI" id="CHEBI:46911"/>
        <dbReference type="EC" id="3.5.3.1"/>
    </reaction>
</comment>
<organism evidence="14 16">
    <name type="scientific">Heyndrickxia ginsengihumi</name>
    <dbReference type="NCBI Taxonomy" id="363870"/>
    <lineage>
        <taxon>Bacteria</taxon>
        <taxon>Bacillati</taxon>
        <taxon>Bacillota</taxon>
        <taxon>Bacilli</taxon>
        <taxon>Bacillales</taxon>
        <taxon>Bacillaceae</taxon>
        <taxon>Heyndrickxia</taxon>
    </lineage>
</organism>
<feature type="binding site" evidence="10">
    <location>
        <position position="126"/>
    </location>
    <ligand>
        <name>Mn(2+)</name>
        <dbReference type="ChEBI" id="CHEBI:29035"/>
        <label>2</label>
    </ligand>
</feature>
<evidence type="ECO:0000256" key="9">
    <source>
        <dbReference type="NCBIfam" id="TIGR01229"/>
    </source>
</evidence>
<protein>
    <recommendedName>
        <fullName evidence="3 9">Arginase</fullName>
        <ecNumber evidence="2 9">3.5.3.1</ecNumber>
    </recommendedName>
</protein>
<dbReference type="PROSITE" id="PS51409">
    <property type="entry name" value="ARGINASE_2"/>
    <property type="match status" value="1"/>
</dbReference>
<dbReference type="GO" id="GO:0004053">
    <property type="term" value="F:arginase activity"/>
    <property type="evidence" value="ECO:0007669"/>
    <property type="project" value="UniProtKB-UniRule"/>
</dbReference>
<dbReference type="PANTHER" id="PTHR43782:SF3">
    <property type="entry name" value="ARGINASE"/>
    <property type="match status" value="1"/>
</dbReference>
<keyword evidence="5 10" id="KW-0479">Metal-binding</keyword>
<feature type="binding site" evidence="10">
    <location>
        <position position="226"/>
    </location>
    <ligand>
        <name>Mn(2+)</name>
        <dbReference type="ChEBI" id="CHEBI:29035"/>
        <label>1</label>
    </ligand>
</feature>
<dbReference type="CDD" id="cd09989">
    <property type="entry name" value="Arginase"/>
    <property type="match status" value="1"/>
</dbReference>
<evidence type="ECO:0000256" key="5">
    <source>
        <dbReference type="ARBA" id="ARBA00022723"/>
    </source>
</evidence>
<dbReference type="Pfam" id="PF00491">
    <property type="entry name" value="Arginase"/>
    <property type="match status" value="1"/>
</dbReference>
<keyword evidence="6 12" id="KW-0378">Hydrolase</keyword>
<dbReference type="EMBL" id="JRUN01000032">
    <property type="protein sequence ID" value="KHD85078.1"/>
    <property type="molecule type" value="Genomic_DNA"/>
</dbReference>
<dbReference type="Proteomes" id="UP000476934">
    <property type="component" value="Unassembled WGS sequence"/>
</dbReference>
<dbReference type="AlphaFoldDB" id="A0A0A6VC47"/>
<evidence type="ECO:0000256" key="2">
    <source>
        <dbReference type="ARBA" id="ARBA00012168"/>
    </source>
</evidence>
<dbReference type="RefSeq" id="WP_035354925.1">
    <property type="nucleotide sequence ID" value="NZ_JAAIWK010000047.1"/>
</dbReference>
<evidence type="ECO:0000256" key="13">
    <source>
        <dbReference type="RuleBase" id="RU361159"/>
    </source>
</evidence>
<dbReference type="GO" id="GO:0005737">
    <property type="term" value="C:cytoplasm"/>
    <property type="evidence" value="ECO:0007669"/>
    <property type="project" value="TreeGrafter"/>
</dbReference>
<reference evidence="14 16" key="1">
    <citation type="submission" date="2014-10" db="EMBL/GenBank/DDBJ databases">
        <title>Draft genome of phytase producing Bacillus ginsengihumi strain M2.11.</title>
        <authorList>
            <person name="Toymentseva A."/>
            <person name="Boulygina E.A."/>
            <person name="Kazakov S.V."/>
            <person name="Kayumov I."/>
            <person name="Suleimanova A.D."/>
            <person name="Mardanova A.M."/>
            <person name="Maria S.N."/>
            <person name="Sergey M.Y."/>
            <person name="Sharipova M.R."/>
        </authorList>
    </citation>
    <scope>NUCLEOTIDE SEQUENCE [LARGE SCALE GENOMIC DNA]</scope>
    <source>
        <strain evidence="14 16">M2.11</strain>
    </source>
</reference>
<evidence type="ECO:0000256" key="1">
    <source>
        <dbReference type="ARBA" id="ARBA00005098"/>
    </source>
</evidence>
<dbReference type="PIRSF" id="PIRSF036979">
    <property type="entry name" value="Arginase"/>
    <property type="match status" value="1"/>
</dbReference>
<dbReference type="InterPro" id="IPR006035">
    <property type="entry name" value="Ureohydrolase"/>
</dbReference>
<keyword evidence="17" id="KW-1185">Reference proteome</keyword>
<evidence type="ECO:0000313" key="17">
    <source>
        <dbReference type="Proteomes" id="UP000476934"/>
    </source>
</evidence>
<dbReference type="NCBIfam" id="TIGR01229">
    <property type="entry name" value="rocF_arginase"/>
    <property type="match status" value="1"/>
</dbReference>
<dbReference type="FunFam" id="3.40.800.10:FF:000005">
    <property type="entry name" value="Arginase"/>
    <property type="match status" value="1"/>
</dbReference>
<evidence type="ECO:0000313" key="15">
    <source>
        <dbReference type="EMBL" id="NEY21720.1"/>
    </source>
</evidence>
<evidence type="ECO:0000256" key="8">
    <source>
        <dbReference type="ARBA" id="ARBA00047391"/>
    </source>
</evidence>
<dbReference type="EMBL" id="JAAIWK010000047">
    <property type="protein sequence ID" value="NEY21720.1"/>
    <property type="molecule type" value="Genomic_DNA"/>
</dbReference>
<comment type="caution">
    <text evidence="14">The sequence shown here is derived from an EMBL/GenBank/DDBJ whole genome shotgun (WGS) entry which is preliminary data.</text>
</comment>
<sequence>MQKRISLLGVPMNLGQIYKGVALGPTAIRYAGVLERLEELHYHVTDYGDIEIKQVAPSIDEVCRLRNLDAISNISEVVASKVDTIVKSGEFPLTLGGDHSMAIGTIAGISKHFENLGVIWFDAHADLNTPETSPSGNIHGIPLAVNLGLGHEKLNTVHAYSPKIKQENIVLIGQRDLDPGEKELIKKLGIKTYTMQDIDQLGMRTVIEESIAYLKDKTDGIHLSLDLDALDPSETPGVGTPVEGGISFRESRLAMELLSESGLITSAEFVEVNPLLDQRNRTAIIAMQLITVLFGKKLL</sequence>
<dbReference type="Gene3D" id="3.40.800.10">
    <property type="entry name" value="Ureohydrolase domain"/>
    <property type="match status" value="1"/>
</dbReference>
<evidence type="ECO:0000256" key="12">
    <source>
        <dbReference type="RuleBase" id="RU003684"/>
    </source>
</evidence>
<dbReference type="PANTHER" id="PTHR43782">
    <property type="entry name" value="ARGINASE"/>
    <property type="match status" value="1"/>
</dbReference>
<reference evidence="15 17" key="3">
    <citation type="submission" date="2020-03" db="EMBL/GenBank/DDBJ databases">
        <title>Bacillus aquiflavi sp. nov., isolated from yellow water of strong flavor Chinese baijiu in Yibin region of China.</title>
        <authorList>
            <person name="Xie J."/>
        </authorList>
    </citation>
    <scope>NUCLEOTIDE SEQUENCE [LARGE SCALE GENOMIC DNA]</scope>
    <source>
        <strain evidence="15 17">Gsoil 114</strain>
    </source>
</reference>
<dbReference type="PROSITE" id="PS01053">
    <property type="entry name" value="ARGINASE_1"/>
    <property type="match status" value="1"/>
</dbReference>
<evidence type="ECO:0000313" key="16">
    <source>
        <dbReference type="Proteomes" id="UP000030588"/>
    </source>
</evidence>
<dbReference type="Proteomes" id="UP000030588">
    <property type="component" value="Unassembled WGS sequence"/>
</dbReference>
<gene>
    <name evidence="15" type="primary">rocF</name>
    <name evidence="15" type="ORF">G4D61_17545</name>
    <name evidence="14" type="ORF">NG54_11280</name>
</gene>
<proteinExistence type="inferred from homology"/>
<dbReference type="UniPathway" id="UPA00158">
    <property type="reaction ID" value="UER00270"/>
</dbReference>
<dbReference type="InterPro" id="IPR023696">
    <property type="entry name" value="Ureohydrolase_dom_sf"/>
</dbReference>
<evidence type="ECO:0000313" key="14">
    <source>
        <dbReference type="EMBL" id="KHD85078.1"/>
    </source>
</evidence>
<reference evidence="15" key="2">
    <citation type="submission" date="2020-02" db="EMBL/GenBank/DDBJ databases">
        <authorList>
            <person name="Feng H."/>
        </authorList>
    </citation>
    <scope>NUCLEOTIDE SEQUENCE [LARGE SCALE GENOMIC DNA]</scope>
    <source>
        <strain evidence="15">Gsoil 114</strain>
    </source>
</reference>
<dbReference type="OrthoDB" id="9789727at2"/>
<comment type="pathway">
    <text evidence="1">Nitrogen metabolism; urea cycle; L-ornithine and urea from L-arginine: step 1/1.</text>
</comment>
<keyword evidence="7 10" id="KW-0464">Manganese</keyword>
<evidence type="ECO:0000256" key="3">
    <source>
        <dbReference type="ARBA" id="ARBA00018123"/>
    </source>
</evidence>
<evidence type="ECO:0000256" key="6">
    <source>
        <dbReference type="ARBA" id="ARBA00022801"/>
    </source>
</evidence>
<dbReference type="SUPFAM" id="SSF52768">
    <property type="entry name" value="Arginase/deacetylase"/>
    <property type="match status" value="1"/>
</dbReference>
<accession>A0A0A6VC47</accession>
<comment type="cofactor">
    <cofactor evidence="10 13">
        <name>Mn(2+)</name>
        <dbReference type="ChEBI" id="CHEBI:29035"/>
    </cofactor>
    <text evidence="10 13">Binds 2 manganese ions per subunit.</text>
</comment>
<evidence type="ECO:0000256" key="7">
    <source>
        <dbReference type="ARBA" id="ARBA00023211"/>
    </source>
</evidence>
<dbReference type="EC" id="3.5.3.1" evidence="2 9"/>